<comment type="cofactor">
    <cofactor evidence="1 6 7">
        <name>pyridoxal 5'-phosphate</name>
        <dbReference type="ChEBI" id="CHEBI:597326"/>
    </cofactor>
</comment>
<feature type="modified residue" description="N6-(pyridoxal phosphate)lysine" evidence="6">
    <location>
        <position position="360"/>
    </location>
</feature>
<evidence type="ECO:0000256" key="8">
    <source>
        <dbReference type="SAM" id="MobiDB-lite"/>
    </source>
</evidence>
<dbReference type="Pfam" id="PF00282">
    <property type="entry name" value="Pyridoxal_deC"/>
    <property type="match status" value="1"/>
</dbReference>
<evidence type="ECO:0000256" key="4">
    <source>
        <dbReference type="ARBA" id="ARBA00022898"/>
    </source>
</evidence>
<evidence type="ECO:0000313" key="9">
    <source>
        <dbReference type="EMBL" id="EMR85806.1"/>
    </source>
</evidence>
<dbReference type="AlphaFoldDB" id="M7TQH5"/>
<keyword evidence="5 7" id="KW-0456">Lyase</keyword>
<comment type="similarity">
    <text evidence="2 7">Belongs to the group II decarboxylase family.</text>
</comment>
<feature type="region of interest" description="Disordered" evidence="8">
    <location>
        <begin position="1"/>
        <end position="29"/>
    </location>
</feature>
<dbReference type="PANTHER" id="PTHR45677:SF8">
    <property type="entry name" value="CYSTEINE SULFINIC ACID DECARBOXYLASE"/>
    <property type="match status" value="1"/>
</dbReference>
<keyword evidence="4 6" id="KW-0663">Pyridoxal phosphate</keyword>
<sequence>MSSNLTEAALPLRDDTVSTGPDAPNPLNRADEVEDLLNAVQSLIIPFIRSADEDATTKHTGHGKAIPGGGPRTTLLEHHKPEKLLQLLDFNLPINGRGKHGLLSTVEQVLKYSVNTWDQGFLDKLYASTNAVRIHMHRSASTIEAVKVTPSASPPAENPSIGRNYLGIDFGRFKYKSLTIIEKTTAKSFANLFGFNGPHAGGISTQGGSASNTTSMIIARNTLFPDTKQNGNGNHQFVLFTSAHGHYSLEKAAQMCGLGSNNVVPVPVDSQGRMIPSELDSLIQKSISENKTPFYVNATAGTTIYGSYDPFTEISAICKAHNLWLHIDASWGGPAIFSPTHVSKLKGSHLADSLAVNPHKMLNAPVTCSFLLAPDLTKFHKANTLPADYLFHTIEDGAEVWDLADLTLQCGRRGDSLKLALSWIYYGTSGFQQQIDHAFSVAGYFAQLVNEHKDFVLVSENPPPCLQVCFYYAKDGKLGGKEQNTKITQDVAQKLLTRGFMVDYASGEKGKFFRAVVNVQTRRETMEGLVKAIVEIGEGIVM</sequence>
<evidence type="ECO:0000256" key="6">
    <source>
        <dbReference type="PIRSR" id="PIRSR602129-50"/>
    </source>
</evidence>
<evidence type="ECO:0000256" key="2">
    <source>
        <dbReference type="ARBA" id="ARBA00009533"/>
    </source>
</evidence>
<dbReference type="HOGENOM" id="CLU_011856_0_0_1"/>
<evidence type="ECO:0000256" key="1">
    <source>
        <dbReference type="ARBA" id="ARBA00001933"/>
    </source>
</evidence>
<dbReference type="EMBL" id="KB707884">
    <property type="protein sequence ID" value="EMR85806.1"/>
    <property type="molecule type" value="Genomic_DNA"/>
</dbReference>
<dbReference type="GO" id="GO:0016831">
    <property type="term" value="F:carboxy-lyase activity"/>
    <property type="evidence" value="ECO:0007669"/>
    <property type="project" value="UniProtKB-KW"/>
</dbReference>
<reference evidence="10" key="1">
    <citation type="journal article" date="2013" name="Genome Announc.">
        <title>Draft genome sequence of Botrytis cinerea BcDW1, inoculum for noble rot of grape berries.</title>
        <authorList>
            <person name="Blanco-Ulate B."/>
            <person name="Allen G."/>
            <person name="Powell A.L."/>
            <person name="Cantu D."/>
        </authorList>
    </citation>
    <scope>NUCLEOTIDE SEQUENCE [LARGE SCALE GENOMIC DNA]</scope>
    <source>
        <strain evidence="10">BcDW1</strain>
    </source>
</reference>
<dbReference type="Gene3D" id="3.90.1150.170">
    <property type="match status" value="2"/>
</dbReference>
<dbReference type="InterPro" id="IPR015421">
    <property type="entry name" value="PyrdxlP-dep_Trfase_major"/>
</dbReference>
<dbReference type="Proteomes" id="UP000012045">
    <property type="component" value="Unassembled WGS sequence"/>
</dbReference>
<dbReference type="SUPFAM" id="SSF53383">
    <property type="entry name" value="PLP-dependent transferases"/>
    <property type="match status" value="1"/>
</dbReference>
<proteinExistence type="inferred from homology"/>
<dbReference type="InterPro" id="IPR015424">
    <property type="entry name" value="PyrdxlP-dep_Trfase"/>
</dbReference>
<evidence type="ECO:0000256" key="5">
    <source>
        <dbReference type="ARBA" id="ARBA00023239"/>
    </source>
</evidence>
<evidence type="ECO:0000256" key="7">
    <source>
        <dbReference type="RuleBase" id="RU000382"/>
    </source>
</evidence>
<dbReference type="InterPro" id="IPR002129">
    <property type="entry name" value="PyrdxlP-dep_de-COase"/>
</dbReference>
<organism evidence="9 10">
    <name type="scientific">Botryotinia fuckeliana (strain BcDW1)</name>
    <name type="common">Noble rot fungus</name>
    <name type="synonym">Botrytis cinerea</name>
    <dbReference type="NCBI Taxonomy" id="1290391"/>
    <lineage>
        <taxon>Eukaryota</taxon>
        <taxon>Fungi</taxon>
        <taxon>Dikarya</taxon>
        <taxon>Ascomycota</taxon>
        <taxon>Pezizomycotina</taxon>
        <taxon>Leotiomycetes</taxon>
        <taxon>Helotiales</taxon>
        <taxon>Sclerotiniaceae</taxon>
        <taxon>Botrytis</taxon>
    </lineage>
</organism>
<dbReference type="OrthoDB" id="392571at2759"/>
<dbReference type="GO" id="GO:0030170">
    <property type="term" value="F:pyridoxal phosphate binding"/>
    <property type="evidence" value="ECO:0007669"/>
    <property type="project" value="InterPro"/>
</dbReference>
<evidence type="ECO:0000256" key="3">
    <source>
        <dbReference type="ARBA" id="ARBA00022793"/>
    </source>
</evidence>
<evidence type="ECO:0000313" key="10">
    <source>
        <dbReference type="Proteomes" id="UP000012045"/>
    </source>
</evidence>
<keyword evidence="3" id="KW-0210">Decarboxylase</keyword>
<dbReference type="GO" id="GO:0005737">
    <property type="term" value="C:cytoplasm"/>
    <property type="evidence" value="ECO:0007669"/>
    <property type="project" value="TreeGrafter"/>
</dbReference>
<accession>M7TQH5</accession>
<protein>
    <submittedName>
        <fullName evidence="9">Putative glutamate decarboxylase protein</fullName>
    </submittedName>
</protein>
<dbReference type="PANTHER" id="PTHR45677">
    <property type="entry name" value="GLUTAMATE DECARBOXYLASE-RELATED"/>
    <property type="match status" value="1"/>
</dbReference>
<dbReference type="Gene3D" id="3.40.640.10">
    <property type="entry name" value="Type I PLP-dependent aspartate aminotransferase-like (Major domain)"/>
    <property type="match status" value="1"/>
</dbReference>
<dbReference type="STRING" id="1290391.M7TQH5"/>
<name>M7TQH5_BOTF1</name>
<gene>
    <name evidence="9" type="ORF">BcDW1_5577</name>
</gene>
<dbReference type="GO" id="GO:0019752">
    <property type="term" value="P:carboxylic acid metabolic process"/>
    <property type="evidence" value="ECO:0007669"/>
    <property type="project" value="InterPro"/>
</dbReference>